<organism evidence="2 3">
    <name type="scientific">Microbacterium aurantiacum</name>
    <dbReference type="NCBI Taxonomy" id="162393"/>
    <lineage>
        <taxon>Bacteria</taxon>
        <taxon>Bacillati</taxon>
        <taxon>Actinomycetota</taxon>
        <taxon>Actinomycetes</taxon>
        <taxon>Micrococcales</taxon>
        <taxon>Microbacteriaceae</taxon>
        <taxon>Microbacterium</taxon>
    </lineage>
</organism>
<evidence type="ECO:0000313" key="3">
    <source>
        <dbReference type="Proteomes" id="UP001172731"/>
    </source>
</evidence>
<evidence type="ECO:0000313" key="2">
    <source>
        <dbReference type="EMBL" id="MDN4464717.1"/>
    </source>
</evidence>
<accession>A0ABT8FTS6</accession>
<dbReference type="RefSeq" id="WP_301134283.1">
    <property type="nucleotide sequence ID" value="NZ_BAAAUQ010000035.1"/>
</dbReference>
<name>A0ABT8FTS6_9MICO</name>
<gene>
    <name evidence="2" type="ORF">KZC48_09940</name>
</gene>
<keyword evidence="3" id="KW-1185">Reference proteome</keyword>
<sequence length="134" mass="14300">MTDVLAGGSTSKSKGTWAEHPTEEVRVPRWLTSGTAFPGSLLSELLTVPNGASYGFLVRPADPLGISTASISRAVDDLVKGWLAENLTDPAALNPADYLFDSAASEPVPTAWLEAVFAMPVQERHSLVMDEDDE</sequence>
<feature type="region of interest" description="Disordered" evidence="1">
    <location>
        <begin position="1"/>
        <end position="22"/>
    </location>
</feature>
<comment type="caution">
    <text evidence="2">The sequence shown here is derived from an EMBL/GenBank/DDBJ whole genome shotgun (WGS) entry which is preliminary data.</text>
</comment>
<evidence type="ECO:0000256" key="1">
    <source>
        <dbReference type="SAM" id="MobiDB-lite"/>
    </source>
</evidence>
<reference evidence="2" key="1">
    <citation type="submission" date="2021-06" db="EMBL/GenBank/DDBJ databases">
        <title>Genome-based taxonomic framework of Microbacterium strains isolated from marine environment, the description of four new species and reclassification of four preexisting species.</title>
        <authorList>
            <person name="Lee S.D."/>
            <person name="Kim S.-M."/>
            <person name="Byeon Y.-S."/>
            <person name="Yang H.L."/>
            <person name="Kim I.S."/>
        </authorList>
    </citation>
    <scope>NUCLEOTIDE SEQUENCE</scope>
    <source>
        <strain evidence="2">KACC 20510</strain>
    </source>
</reference>
<dbReference type="Proteomes" id="UP001172731">
    <property type="component" value="Unassembled WGS sequence"/>
</dbReference>
<dbReference type="EMBL" id="JAHWXI010000010">
    <property type="protein sequence ID" value="MDN4464717.1"/>
    <property type="molecule type" value="Genomic_DNA"/>
</dbReference>
<protein>
    <submittedName>
        <fullName evidence="2">Uncharacterized protein</fullName>
    </submittedName>
</protein>
<proteinExistence type="predicted"/>